<dbReference type="eggNOG" id="KOG3980">
    <property type="taxonomic scope" value="Eukaryota"/>
</dbReference>
<dbReference type="FunCoup" id="Q4N0B8">
    <property type="interactions" value="222"/>
</dbReference>
<feature type="region of interest" description="Disordered" evidence="1">
    <location>
        <begin position="1"/>
        <end position="29"/>
    </location>
</feature>
<feature type="compositionally biased region" description="Polar residues" evidence="1">
    <location>
        <begin position="326"/>
        <end position="338"/>
    </location>
</feature>
<dbReference type="GO" id="GO:0005730">
    <property type="term" value="C:nucleolus"/>
    <property type="evidence" value="ECO:0007669"/>
    <property type="project" value="TreeGrafter"/>
</dbReference>
<dbReference type="InterPro" id="IPR000228">
    <property type="entry name" value="RNA3'_term_phos_cyc"/>
</dbReference>
<dbReference type="InParanoid" id="Q4N0B8"/>
<sequence>MEKRGENSIKGSEEESEESMESSEATEDSESIARDYLRLSIVFSFLTNKPLNIPLEEPVRSYEVSLLKLITKVTDGTRTEVDRNSISLTPGRLTGGEFSFQCDSSMPLTYFLEPLVLLFPLSSQPTTVTLTHSTANTIDNDTSDTVNTGLSGCYSSLECFSSVCTIILQMIGSEVIFKYKEPYEMYFRCGPVKKIEPIILWKSPKIKRIRGTVVVRNLQPSLGKNAIIGAKRILDQVCDNTWIALNTPPGKFKPTLLISLIAEGTKNCIFTSNTLSHPLDINDKVESGDTTDSVDTNESVKRKSMSGSLLKILNLAKNNTNKTTNSHPTDPGNPSGNGTAAPVVTTKTVEVVEKDAEGRHCGIIGECERLGEQCAFRLCSEIALDSVIDTTHQHLLLYFMALSGDYQVSQIRLSKLNRYSVQLLRFVRRYLGIIFKFEEVETESGTNILLVKCVGSNYHNINLKSF</sequence>
<dbReference type="OMA" id="FFMNNLK"/>
<feature type="region of interest" description="Disordered" evidence="1">
    <location>
        <begin position="319"/>
        <end position="340"/>
    </location>
</feature>
<name>Q4N0B8_THEPA</name>
<evidence type="ECO:0000313" key="4">
    <source>
        <dbReference type="EMBL" id="EAN30966.1"/>
    </source>
</evidence>
<evidence type="ECO:0000256" key="1">
    <source>
        <dbReference type="SAM" id="MobiDB-lite"/>
    </source>
</evidence>
<dbReference type="InterPro" id="IPR013792">
    <property type="entry name" value="RNA3'P_cycl/enolpyr_Trfase_a/b"/>
</dbReference>
<dbReference type="InterPro" id="IPR013791">
    <property type="entry name" value="RNA3'-term_phos_cycl_insert"/>
</dbReference>
<gene>
    <name evidence="4" type="ordered locus">TP03_0231</name>
</gene>
<dbReference type="PANTHER" id="PTHR11096">
    <property type="entry name" value="RNA 3' TERMINAL PHOSPHATE CYCLASE"/>
    <property type="match status" value="1"/>
</dbReference>
<evidence type="ECO:0000259" key="2">
    <source>
        <dbReference type="Pfam" id="PF01137"/>
    </source>
</evidence>
<dbReference type="Gene3D" id="3.30.360.20">
    <property type="entry name" value="RNA 3'-terminal phosphate cyclase, insert domain"/>
    <property type="match status" value="1"/>
</dbReference>
<dbReference type="STRING" id="5875.Q4N0B8"/>
<dbReference type="InterPro" id="IPR036553">
    <property type="entry name" value="RPTC_insert"/>
</dbReference>
<dbReference type="SUPFAM" id="SSF55205">
    <property type="entry name" value="EPT/RTPC-like"/>
    <property type="match status" value="1"/>
</dbReference>
<proteinExistence type="predicted"/>
<dbReference type="GeneID" id="3500175"/>
<organism evidence="4 5">
    <name type="scientific">Theileria parva</name>
    <name type="common">East coast fever infection agent</name>
    <dbReference type="NCBI Taxonomy" id="5875"/>
    <lineage>
        <taxon>Eukaryota</taxon>
        <taxon>Sar</taxon>
        <taxon>Alveolata</taxon>
        <taxon>Apicomplexa</taxon>
        <taxon>Aconoidasida</taxon>
        <taxon>Piroplasmida</taxon>
        <taxon>Theileriidae</taxon>
        <taxon>Theileria</taxon>
    </lineage>
</organism>
<dbReference type="InterPro" id="IPR023797">
    <property type="entry name" value="RNA3'_phos_cyclase_dom"/>
</dbReference>
<evidence type="ECO:0000313" key="5">
    <source>
        <dbReference type="Proteomes" id="UP000001949"/>
    </source>
</evidence>
<dbReference type="KEGG" id="tpv:TP03_0231"/>
<dbReference type="VEuPathDB" id="PiroplasmaDB:TpMuguga_03g00231"/>
<dbReference type="InterPro" id="IPR037136">
    <property type="entry name" value="RNA3'_phos_cyclase_dom_sf"/>
</dbReference>
<dbReference type="Gene3D" id="3.65.10.20">
    <property type="entry name" value="RNA 3'-terminal phosphate cyclase domain"/>
    <property type="match status" value="2"/>
</dbReference>
<feature type="domain" description="RNA 3'-terminal phosphate cyclase insert" evidence="3">
    <location>
        <begin position="204"/>
        <end position="276"/>
    </location>
</feature>
<dbReference type="Pfam" id="PF01137">
    <property type="entry name" value="RTC"/>
    <property type="match status" value="1"/>
</dbReference>
<keyword evidence="5" id="KW-1185">Reference proteome</keyword>
<evidence type="ECO:0000259" key="3">
    <source>
        <dbReference type="Pfam" id="PF05189"/>
    </source>
</evidence>
<dbReference type="AlphaFoldDB" id="Q4N0B8"/>
<dbReference type="Pfam" id="PF05189">
    <property type="entry name" value="RTC_insert"/>
    <property type="match status" value="1"/>
</dbReference>
<dbReference type="GO" id="GO:0004521">
    <property type="term" value="F:RNA endonuclease activity"/>
    <property type="evidence" value="ECO:0007669"/>
    <property type="project" value="TreeGrafter"/>
</dbReference>
<accession>Q4N0B8</accession>
<dbReference type="PANTHER" id="PTHR11096:SF1">
    <property type="entry name" value="RNA 3'-TERMINAL PHOSPHATE CYCLASE-LIKE PROTEIN"/>
    <property type="match status" value="1"/>
</dbReference>
<reference evidence="4 5" key="1">
    <citation type="journal article" date="2005" name="Science">
        <title>Genome sequence of Theileria parva, a bovine pathogen that transforms lymphocytes.</title>
        <authorList>
            <person name="Gardner M.J."/>
            <person name="Bishop R."/>
            <person name="Shah T."/>
            <person name="de Villiers E.P."/>
            <person name="Carlton J.M."/>
            <person name="Hall N."/>
            <person name="Ren Q."/>
            <person name="Paulsen I.T."/>
            <person name="Pain A."/>
            <person name="Berriman M."/>
            <person name="Wilson R.J.M."/>
            <person name="Sato S."/>
            <person name="Ralph S.A."/>
            <person name="Mann D.J."/>
            <person name="Xiong Z."/>
            <person name="Shallom S.J."/>
            <person name="Weidman J."/>
            <person name="Jiang L."/>
            <person name="Lynn J."/>
            <person name="Weaver B."/>
            <person name="Shoaibi A."/>
            <person name="Domingo A.R."/>
            <person name="Wasawo D."/>
            <person name="Crabtree J."/>
            <person name="Wortman J.R."/>
            <person name="Haas B."/>
            <person name="Angiuoli S.V."/>
            <person name="Creasy T.H."/>
            <person name="Lu C."/>
            <person name="Suh B."/>
            <person name="Silva J.C."/>
            <person name="Utterback T.R."/>
            <person name="Feldblyum T.V."/>
            <person name="Pertea M."/>
            <person name="Allen J."/>
            <person name="Nierman W.C."/>
            <person name="Taracha E.L.N."/>
            <person name="Salzberg S.L."/>
            <person name="White O.R."/>
            <person name="Fitzhugh H.A."/>
            <person name="Morzaria S."/>
            <person name="Venter J.C."/>
            <person name="Fraser C.M."/>
            <person name="Nene V."/>
        </authorList>
    </citation>
    <scope>NUCLEOTIDE SEQUENCE [LARGE SCALE GENOMIC DNA]</scope>
    <source>
        <strain evidence="4 5">Muguga</strain>
    </source>
</reference>
<protein>
    <submittedName>
        <fullName evidence="4">RNA 3'-terminal phosphate cyclase, putative</fullName>
    </submittedName>
</protein>
<comment type="caution">
    <text evidence="4">The sequence shown here is derived from an EMBL/GenBank/DDBJ whole genome shotgun (WGS) entry which is preliminary data.</text>
</comment>
<feature type="compositionally biased region" description="Acidic residues" evidence="1">
    <location>
        <begin position="14"/>
        <end position="29"/>
    </location>
</feature>
<dbReference type="Proteomes" id="UP000001949">
    <property type="component" value="Unassembled WGS sequence"/>
</dbReference>
<feature type="domain" description="RNA 3'-terminal phosphate cyclase" evidence="2">
    <location>
        <begin position="36"/>
        <end position="436"/>
    </location>
</feature>
<dbReference type="GO" id="GO:0000479">
    <property type="term" value="P:endonucleolytic cleavage of tricistronic rRNA transcript (SSU-rRNA, 5.8S rRNA, LSU-rRNA)"/>
    <property type="evidence" value="ECO:0007669"/>
    <property type="project" value="TreeGrafter"/>
</dbReference>
<feature type="compositionally biased region" description="Basic and acidic residues" evidence="1">
    <location>
        <begin position="1"/>
        <end position="13"/>
    </location>
</feature>
<dbReference type="EMBL" id="AAGK01000005">
    <property type="protein sequence ID" value="EAN30966.1"/>
    <property type="molecule type" value="Genomic_DNA"/>
</dbReference>